<organism evidence="2 3">
    <name type="scientific">Brevibacillus nitrificans</name>
    <dbReference type="NCBI Taxonomy" id="651560"/>
    <lineage>
        <taxon>Bacteria</taxon>
        <taxon>Bacillati</taxon>
        <taxon>Bacillota</taxon>
        <taxon>Bacilli</taxon>
        <taxon>Bacillales</taxon>
        <taxon>Paenibacillaceae</taxon>
        <taxon>Brevibacillus</taxon>
    </lineage>
</organism>
<gene>
    <name evidence="2" type="ORF">EDM59_26005</name>
</gene>
<proteinExistence type="predicted"/>
<feature type="coiled-coil region" evidence="1">
    <location>
        <begin position="541"/>
        <end position="568"/>
    </location>
</feature>
<reference evidence="2 3" key="1">
    <citation type="submission" date="2018-10" db="EMBL/GenBank/DDBJ databases">
        <title>Phylogenomics of Brevibacillus.</title>
        <authorList>
            <person name="Dunlap C."/>
        </authorList>
    </citation>
    <scope>NUCLEOTIDE SEQUENCE [LARGE SCALE GENOMIC DNA]</scope>
    <source>
        <strain evidence="2 3">JCM 15774</strain>
    </source>
</reference>
<keyword evidence="3" id="KW-1185">Reference proteome</keyword>
<dbReference type="AlphaFoldDB" id="A0A3M8CYB5"/>
<accession>A0A3M8CYB5</accession>
<dbReference type="Proteomes" id="UP000269573">
    <property type="component" value="Unassembled WGS sequence"/>
</dbReference>
<dbReference type="EMBL" id="RHHU01000018">
    <property type="protein sequence ID" value="RNB79865.1"/>
    <property type="molecule type" value="Genomic_DNA"/>
</dbReference>
<evidence type="ECO:0000313" key="3">
    <source>
        <dbReference type="Proteomes" id="UP000269573"/>
    </source>
</evidence>
<evidence type="ECO:0008006" key="4">
    <source>
        <dbReference type="Google" id="ProtNLM"/>
    </source>
</evidence>
<protein>
    <recommendedName>
        <fullName evidence="4">Transcription initiation factor TFIID</fullName>
    </recommendedName>
</protein>
<sequence>MKDLMEQFATEYVTDLEGQLDRGHGQRSIQNPVLFLFIGDKSRQALQSVCEINEQKWQNSQGVLYVHAYSEETWEHPQVFGCQLPKLDANRQTMRASMFERFMKDESLIMDVNKFMKQVSIRVAEMGKLFASFQQVNIAVVTRSDDPANILLPELTMLLKSYLQEMFKNVSADLYVLLQEKSGGDGFGFSSALGVQFLEEVDRFQRSDYRYGANLMVTEDGIKLPALHAQAPLFSLTYLLSDKTEHGLFLDGGLSENDELISNLVLLNNKEAETAVDENSEGYNKLQFIRSITVDSGQATFASAGLSKVKRPTHAIALTVLAAVFDRYWERLQQGDSLPKTKAREKLGLTAHDVQRIVSAAFPDHDILAEMNGLMTSGVSYSELSGMNLREAELALFDGNSPSFFEHHYAQLARRNLDSLLEKSSLAQLISQEIIEDERYGLYAAYQLTLETASGANLLDELRTGIKETQRQLEQTKAELDDICQERVDQQELRVGGFFTRDKERVRTFVRHLFAKVYNKKAEILERELVLQVLLGYEQQAKQLHKRIGEQVAQLEELQKQLRAIAQKSVKEAADYLGKNMDEYYESVVTETIRSQESQRGQGFYLDNRYIGSGALLFTHGISGLLERLCAFCRTEILTRSPFSLSFEAELLARANVAAAYDNRTVLTREDLFQDLSLVLEERAAVHVEVFHFLQKHRYEEKYWFADLQNDFVQYVLRETEGTRTYKQGCIHEAGKSGIEKMNLMGGFGLEDLMYYRNNKKYHSSYMDNGYVFHRQGKEELS</sequence>
<dbReference type="RefSeq" id="WP_122926331.1">
    <property type="nucleotide sequence ID" value="NZ_RHHU01000018.1"/>
</dbReference>
<evidence type="ECO:0000256" key="1">
    <source>
        <dbReference type="SAM" id="Coils"/>
    </source>
</evidence>
<keyword evidence="1" id="KW-0175">Coiled coil</keyword>
<comment type="caution">
    <text evidence="2">The sequence shown here is derived from an EMBL/GenBank/DDBJ whole genome shotgun (WGS) entry which is preliminary data.</text>
</comment>
<name>A0A3M8CYB5_9BACL</name>
<evidence type="ECO:0000313" key="2">
    <source>
        <dbReference type="EMBL" id="RNB79865.1"/>
    </source>
</evidence>
<feature type="coiled-coil region" evidence="1">
    <location>
        <begin position="459"/>
        <end position="493"/>
    </location>
</feature>